<organism evidence="1 2">
    <name type="scientific">Quillaja saponaria</name>
    <name type="common">Soap bark tree</name>
    <dbReference type="NCBI Taxonomy" id="32244"/>
    <lineage>
        <taxon>Eukaryota</taxon>
        <taxon>Viridiplantae</taxon>
        <taxon>Streptophyta</taxon>
        <taxon>Embryophyta</taxon>
        <taxon>Tracheophyta</taxon>
        <taxon>Spermatophyta</taxon>
        <taxon>Magnoliopsida</taxon>
        <taxon>eudicotyledons</taxon>
        <taxon>Gunneridae</taxon>
        <taxon>Pentapetalae</taxon>
        <taxon>rosids</taxon>
        <taxon>fabids</taxon>
        <taxon>Fabales</taxon>
        <taxon>Quillajaceae</taxon>
        <taxon>Quillaja</taxon>
    </lineage>
</organism>
<proteinExistence type="predicted"/>
<protein>
    <submittedName>
        <fullName evidence="1">DNAse I-like superfamily protein</fullName>
    </submittedName>
</protein>
<sequence length="119" mass="14465">MSVVPSFMTRRSCILWRIQHAKGINYWVLSPWRSREHGVVGDMRDARPNARVRKHAFLIRTYHGFEVATKEPLEFLKLICRALCPCWDSQTQDLHIDWILFRVWEVDKWYQYHVKFFEL</sequence>
<dbReference type="AlphaFoldDB" id="A0AAD7QDU6"/>
<comment type="caution">
    <text evidence="1">The sequence shown here is derived from an EMBL/GenBank/DDBJ whole genome shotgun (WGS) entry which is preliminary data.</text>
</comment>
<evidence type="ECO:0000313" key="1">
    <source>
        <dbReference type="EMBL" id="KAJ7979607.1"/>
    </source>
</evidence>
<name>A0AAD7QDU6_QUISA</name>
<accession>A0AAD7QDU6</accession>
<keyword evidence="2" id="KW-1185">Reference proteome</keyword>
<dbReference type="Proteomes" id="UP001163823">
    <property type="component" value="Chromosome 2"/>
</dbReference>
<reference evidence="1" key="1">
    <citation type="journal article" date="2023" name="Science">
        <title>Elucidation of the pathway for biosynthesis of saponin adjuvants from the soapbark tree.</title>
        <authorList>
            <person name="Reed J."/>
            <person name="Orme A."/>
            <person name="El-Demerdash A."/>
            <person name="Owen C."/>
            <person name="Martin L.B.B."/>
            <person name="Misra R.C."/>
            <person name="Kikuchi S."/>
            <person name="Rejzek M."/>
            <person name="Martin A.C."/>
            <person name="Harkess A."/>
            <person name="Leebens-Mack J."/>
            <person name="Louveau T."/>
            <person name="Stephenson M.J."/>
            <person name="Osbourn A."/>
        </authorList>
    </citation>
    <scope>NUCLEOTIDE SEQUENCE</scope>
    <source>
        <strain evidence="1">S10</strain>
    </source>
</reference>
<dbReference type="KEGG" id="qsa:O6P43_002985"/>
<evidence type="ECO:0000313" key="2">
    <source>
        <dbReference type="Proteomes" id="UP001163823"/>
    </source>
</evidence>
<gene>
    <name evidence="1" type="ORF">O6P43_002985</name>
</gene>
<dbReference type="EMBL" id="JARAOO010000002">
    <property type="protein sequence ID" value="KAJ7979607.1"/>
    <property type="molecule type" value="Genomic_DNA"/>
</dbReference>